<keyword evidence="3" id="KW-0547">Nucleotide-binding</keyword>
<dbReference type="AlphaFoldDB" id="A0A1E2SIE1"/>
<comment type="similarity">
    <text evidence="1">Belongs to the ABC transporter superfamily.</text>
</comment>
<dbReference type="InterPro" id="IPR050319">
    <property type="entry name" value="ABC_transp_ATP-bind"/>
</dbReference>
<evidence type="ECO:0000256" key="4">
    <source>
        <dbReference type="ARBA" id="ARBA00022840"/>
    </source>
</evidence>
<dbReference type="PANTHER" id="PTHR43776">
    <property type="entry name" value="TRANSPORT ATP-BINDING PROTEIN"/>
    <property type="match status" value="1"/>
</dbReference>
<dbReference type="Proteomes" id="UP000094426">
    <property type="component" value="Unassembled WGS sequence"/>
</dbReference>
<dbReference type="InterPro" id="IPR017871">
    <property type="entry name" value="ABC_transporter-like_CS"/>
</dbReference>
<keyword evidence="4" id="KW-0067">ATP-binding</keyword>
<dbReference type="InterPro" id="IPR027417">
    <property type="entry name" value="P-loop_NTPase"/>
</dbReference>
<protein>
    <submittedName>
        <fullName evidence="6">Oligopeptide transporter</fullName>
    </submittedName>
</protein>
<accession>A0A1E2SIE1</accession>
<evidence type="ECO:0000256" key="1">
    <source>
        <dbReference type="ARBA" id="ARBA00005417"/>
    </source>
</evidence>
<sequence length="281" mass="29922">MSSEPAIVVSDLSVEYPARGASASCVALRGVDFRLESGQSLGVLGETGSGKSTLAAVLSGHGLPLKSCDPGPRIAGGQATVLGRPLRKAKKRDIAEVTFHVGYLPQDAGNTLEPSLTVQDNVSLPILERDRHFSRRAAGERAATTLDTVHLPLSVLSKYPYELSSGQRQRVALARALVLGPRILVADEPTAGIDATVRDAVIDLLGQLREQAEFTAVIVSHDLAVLRRATDVSLVLQGGRPVGYGPIEGVLADPAHPFVQRLARALGRTQRRTERRPQRAS</sequence>
<dbReference type="Pfam" id="PF00005">
    <property type="entry name" value="ABC_tran"/>
    <property type="match status" value="1"/>
</dbReference>
<organism evidence="6 7">
    <name type="scientific">Leifsonia xyli subsp. xyli</name>
    <dbReference type="NCBI Taxonomy" id="59736"/>
    <lineage>
        <taxon>Bacteria</taxon>
        <taxon>Bacillati</taxon>
        <taxon>Actinomycetota</taxon>
        <taxon>Actinomycetes</taxon>
        <taxon>Micrococcales</taxon>
        <taxon>Microbacteriaceae</taxon>
        <taxon>Leifsonia</taxon>
    </lineage>
</organism>
<dbReference type="OrthoDB" id="5113678at2"/>
<dbReference type="GO" id="GO:0005524">
    <property type="term" value="F:ATP binding"/>
    <property type="evidence" value="ECO:0007669"/>
    <property type="project" value="UniProtKB-KW"/>
</dbReference>
<feature type="domain" description="ABC transporter" evidence="5">
    <location>
        <begin position="7"/>
        <end position="263"/>
    </location>
</feature>
<name>A0A1E2SIE1_LEIXY</name>
<evidence type="ECO:0000256" key="3">
    <source>
        <dbReference type="ARBA" id="ARBA00022741"/>
    </source>
</evidence>
<dbReference type="OMA" id="MTHTPRD"/>
<dbReference type="Gene3D" id="3.40.50.300">
    <property type="entry name" value="P-loop containing nucleotide triphosphate hydrolases"/>
    <property type="match status" value="1"/>
</dbReference>
<dbReference type="SUPFAM" id="SSF52540">
    <property type="entry name" value="P-loop containing nucleoside triphosphate hydrolases"/>
    <property type="match status" value="1"/>
</dbReference>
<evidence type="ECO:0000256" key="2">
    <source>
        <dbReference type="ARBA" id="ARBA00022448"/>
    </source>
</evidence>
<evidence type="ECO:0000313" key="7">
    <source>
        <dbReference type="Proteomes" id="UP000094426"/>
    </source>
</evidence>
<dbReference type="GO" id="GO:0055085">
    <property type="term" value="P:transmembrane transport"/>
    <property type="evidence" value="ECO:0007669"/>
    <property type="project" value="UniProtKB-ARBA"/>
</dbReference>
<evidence type="ECO:0000313" key="6">
    <source>
        <dbReference type="EMBL" id="ODA89470.1"/>
    </source>
</evidence>
<dbReference type="PANTHER" id="PTHR43776:SF7">
    <property type="entry name" value="D,D-DIPEPTIDE TRANSPORT ATP-BINDING PROTEIN DDPF-RELATED"/>
    <property type="match status" value="1"/>
</dbReference>
<dbReference type="EMBL" id="LNZG01000046">
    <property type="protein sequence ID" value="ODA89470.1"/>
    <property type="molecule type" value="Genomic_DNA"/>
</dbReference>
<proteinExistence type="inferred from homology"/>
<dbReference type="SMART" id="SM00382">
    <property type="entry name" value="AAA"/>
    <property type="match status" value="1"/>
</dbReference>
<comment type="caution">
    <text evidence="6">The sequence shown here is derived from an EMBL/GenBank/DDBJ whole genome shotgun (WGS) entry which is preliminary data.</text>
</comment>
<evidence type="ECO:0000259" key="5">
    <source>
        <dbReference type="PROSITE" id="PS50893"/>
    </source>
</evidence>
<dbReference type="PROSITE" id="PS00211">
    <property type="entry name" value="ABC_TRANSPORTER_1"/>
    <property type="match status" value="1"/>
</dbReference>
<dbReference type="PROSITE" id="PS50893">
    <property type="entry name" value="ABC_TRANSPORTER_2"/>
    <property type="match status" value="1"/>
</dbReference>
<dbReference type="InterPro" id="IPR003439">
    <property type="entry name" value="ABC_transporter-like_ATP-bd"/>
</dbReference>
<reference evidence="6 7" key="1">
    <citation type="submission" date="2015-11" db="EMBL/GenBank/DDBJ databases">
        <authorList>
            <person name="Zhang Y."/>
            <person name="Guo Z."/>
        </authorList>
    </citation>
    <scope>NUCLEOTIDE SEQUENCE [LARGE SCALE GENOMIC DNA]</scope>
    <source>
        <strain evidence="7">gdw1</strain>
    </source>
</reference>
<dbReference type="RefSeq" id="WP_011185752.1">
    <property type="nucleotide sequence ID" value="NZ_LNZG01000046.1"/>
</dbReference>
<dbReference type="InterPro" id="IPR003593">
    <property type="entry name" value="AAA+_ATPase"/>
</dbReference>
<keyword evidence="2" id="KW-0813">Transport</keyword>
<gene>
    <name evidence="6" type="ORF">ATY41_05075</name>
</gene>
<dbReference type="GO" id="GO:0016887">
    <property type="term" value="F:ATP hydrolysis activity"/>
    <property type="evidence" value="ECO:0007669"/>
    <property type="project" value="InterPro"/>
</dbReference>